<dbReference type="EMBL" id="FWFR01000003">
    <property type="protein sequence ID" value="SLN73985.1"/>
    <property type="molecule type" value="Genomic_DNA"/>
</dbReference>
<sequence>MTKRKQHKSDFMAHVALEAVMGEQTVADLVSRFGVHATMTHQCEKALLEEASAIFRRSRASVESEVNPVRIKQLHAKIAELTVGQDFLEHGLRLLPGGSAWR</sequence>
<accession>A0A1Y5TVL3</accession>
<dbReference type="OrthoDB" id="9803878at2"/>
<protein>
    <recommendedName>
        <fullName evidence="3">Transposase</fullName>
    </recommendedName>
</protein>
<evidence type="ECO:0000313" key="2">
    <source>
        <dbReference type="Proteomes" id="UP000193200"/>
    </source>
</evidence>
<name>A0A1Y5TVL3_9PROT</name>
<dbReference type="RefSeq" id="WP_085885008.1">
    <property type="nucleotide sequence ID" value="NZ_FWFR01000003.1"/>
</dbReference>
<dbReference type="AlphaFoldDB" id="A0A1Y5TVL3"/>
<dbReference type="Proteomes" id="UP000193200">
    <property type="component" value="Unassembled WGS sequence"/>
</dbReference>
<dbReference type="InParanoid" id="A0A1Y5TVL3"/>
<keyword evidence="2" id="KW-1185">Reference proteome</keyword>
<organism evidence="1 2">
    <name type="scientific">Oceanibacterium hippocampi</name>
    <dbReference type="NCBI Taxonomy" id="745714"/>
    <lineage>
        <taxon>Bacteria</taxon>
        <taxon>Pseudomonadati</taxon>
        <taxon>Pseudomonadota</taxon>
        <taxon>Alphaproteobacteria</taxon>
        <taxon>Sneathiellales</taxon>
        <taxon>Sneathiellaceae</taxon>
        <taxon>Oceanibacterium</taxon>
    </lineage>
</organism>
<gene>
    <name evidence="1" type="ORF">OCH7691_03688</name>
</gene>
<proteinExistence type="predicted"/>
<reference evidence="1 2" key="1">
    <citation type="submission" date="2017-03" db="EMBL/GenBank/DDBJ databases">
        <authorList>
            <person name="Afonso C.L."/>
            <person name="Miller P.J."/>
            <person name="Scott M.A."/>
            <person name="Spackman E."/>
            <person name="Goraichik I."/>
            <person name="Dimitrov K.M."/>
            <person name="Suarez D.L."/>
            <person name="Swayne D.E."/>
        </authorList>
    </citation>
    <scope>NUCLEOTIDE SEQUENCE [LARGE SCALE GENOMIC DNA]</scope>
    <source>
        <strain evidence="1 2">CECT 7691</strain>
    </source>
</reference>
<evidence type="ECO:0000313" key="1">
    <source>
        <dbReference type="EMBL" id="SLN73985.1"/>
    </source>
</evidence>
<evidence type="ECO:0008006" key="3">
    <source>
        <dbReference type="Google" id="ProtNLM"/>
    </source>
</evidence>